<keyword evidence="4" id="KW-1185">Reference proteome</keyword>
<sequence>MNLNVKRQFDAVANEYDKQRRQLIPCFDHFYGIALSLLETDKDSPAILDLGAGTGLFSSMILQRFPEARLTLIDFSEQMLQEARQRFRNFPNVDYIAGDYTQHDFAGAKYDMIVSSLSIHHLPHMQKRNLFVNLFGMLEEGGLFVNADQVQGTTAYTDAYYRKRWLSAIHDSGLPHEAIDASVERRKLDINAPLEDQLRWMTQAGFADVDCMFKYFDFAVLFGRKK</sequence>
<dbReference type="GO" id="GO:0032259">
    <property type="term" value="P:methylation"/>
    <property type="evidence" value="ECO:0007669"/>
    <property type="project" value="UniProtKB-KW"/>
</dbReference>
<dbReference type="PANTHER" id="PTHR43861">
    <property type="entry name" value="TRANS-ACONITATE 2-METHYLTRANSFERASE-RELATED"/>
    <property type="match status" value="1"/>
</dbReference>
<accession>A0ABW5QVB0</accession>
<dbReference type="Pfam" id="PF13649">
    <property type="entry name" value="Methyltransf_25"/>
    <property type="match status" value="1"/>
</dbReference>
<dbReference type="SUPFAM" id="SSF53335">
    <property type="entry name" value="S-adenosyl-L-methionine-dependent methyltransferases"/>
    <property type="match status" value="1"/>
</dbReference>
<feature type="domain" description="Methyltransferase" evidence="2">
    <location>
        <begin position="47"/>
        <end position="142"/>
    </location>
</feature>
<dbReference type="Proteomes" id="UP001597493">
    <property type="component" value="Unassembled WGS sequence"/>
</dbReference>
<dbReference type="GO" id="GO:0008168">
    <property type="term" value="F:methyltransferase activity"/>
    <property type="evidence" value="ECO:0007669"/>
    <property type="project" value="UniProtKB-KW"/>
</dbReference>
<evidence type="ECO:0000259" key="2">
    <source>
        <dbReference type="Pfam" id="PF13649"/>
    </source>
</evidence>
<keyword evidence="1" id="KW-0808">Transferase</keyword>
<name>A0ABW5QVB0_9BACL</name>
<comment type="caution">
    <text evidence="3">The sequence shown here is derived from an EMBL/GenBank/DDBJ whole genome shotgun (WGS) entry which is preliminary data.</text>
</comment>
<evidence type="ECO:0000256" key="1">
    <source>
        <dbReference type="ARBA" id="ARBA00022679"/>
    </source>
</evidence>
<dbReference type="InterPro" id="IPR041698">
    <property type="entry name" value="Methyltransf_25"/>
</dbReference>
<dbReference type="EMBL" id="JBHUMY010000007">
    <property type="protein sequence ID" value="MFD2660304.1"/>
    <property type="molecule type" value="Genomic_DNA"/>
</dbReference>
<evidence type="ECO:0000313" key="4">
    <source>
        <dbReference type="Proteomes" id="UP001597493"/>
    </source>
</evidence>
<gene>
    <name evidence="3" type="ORF">ACFSW5_08460</name>
</gene>
<keyword evidence="3" id="KW-0489">Methyltransferase</keyword>
<dbReference type="InterPro" id="IPR029063">
    <property type="entry name" value="SAM-dependent_MTases_sf"/>
</dbReference>
<dbReference type="RefSeq" id="WP_379271413.1">
    <property type="nucleotide sequence ID" value="NZ_JBHUGT010000047.1"/>
</dbReference>
<proteinExistence type="predicted"/>
<organism evidence="3 4">
    <name type="scientific">Paenibacillus thailandensis</name>
    <dbReference type="NCBI Taxonomy" id="393250"/>
    <lineage>
        <taxon>Bacteria</taxon>
        <taxon>Bacillati</taxon>
        <taxon>Bacillota</taxon>
        <taxon>Bacilli</taxon>
        <taxon>Bacillales</taxon>
        <taxon>Paenibacillaceae</taxon>
        <taxon>Paenibacillus</taxon>
    </lineage>
</organism>
<protein>
    <submittedName>
        <fullName evidence="3">Class I SAM-dependent methyltransferase</fullName>
    </submittedName>
</protein>
<dbReference type="Gene3D" id="3.40.50.150">
    <property type="entry name" value="Vaccinia Virus protein VP39"/>
    <property type="match status" value="1"/>
</dbReference>
<evidence type="ECO:0000313" key="3">
    <source>
        <dbReference type="EMBL" id="MFD2660304.1"/>
    </source>
</evidence>
<reference evidence="4" key="1">
    <citation type="journal article" date="2019" name="Int. J. Syst. Evol. Microbiol.">
        <title>The Global Catalogue of Microorganisms (GCM) 10K type strain sequencing project: providing services to taxonomists for standard genome sequencing and annotation.</title>
        <authorList>
            <consortium name="The Broad Institute Genomics Platform"/>
            <consortium name="The Broad Institute Genome Sequencing Center for Infectious Disease"/>
            <person name="Wu L."/>
            <person name="Ma J."/>
        </authorList>
    </citation>
    <scope>NUCLEOTIDE SEQUENCE [LARGE SCALE GENOMIC DNA]</scope>
    <source>
        <strain evidence="4">TISTR 1827</strain>
    </source>
</reference>
<dbReference type="CDD" id="cd02440">
    <property type="entry name" value="AdoMet_MTases"/>
    <property type="match status" value="1"/>
</dbReference>
<dbReference type="Gene3D" id="6.10.140.280">
    <property type="match status" value="1"/>
</dbReference>